<dbReference type="Proteomes" id="UP000014540">
    <property type="component" value="Unassembled WGS sequence"/>
</dbReference>
<reference evidence="1" key="1">
    <citation type="submission" date="2013-04" db="EMBL/GenBank/DDBJ databases">
        <authorList>
            <person name="Harkins D.M."/>
            <person name="Durkin A.S."/>
            <person name="Selengut J.D."/>
            <person name="Sanka R."/>
            <person name="DePew J."/>
            <person name="Purushe J."/>
            <person name="Ahmed A."/>
            <person name="van der Linden H."/>
            <person name="Goris M.G.A."/>
            <person name="Hartskeerl R.A."/>
            <person name="Vinetz J.M."/>
            <person name="Sutton G.G."/>
            <person name="Nelson W.C."/>
            <person name="Fouts D.E."/>
        </authorList>
    </citation>
    <scope>NUCLEOTIDE SEQUENCE [LARGE SCALE GENOMIC DNA]</scope>
    <source>
        <strain evidence="1">BUT 6</strain>
    </source>
</reference>
<dbReference type="SUPFAM" id="SSF48295">
    <property type="entry name" value="TrpR-like"/>
    <property type="match status" value="1"/>
</dbReference>
<dbReference type="InterPro" id="IPR010921">
    <property type="entry name" value="Trp_repressor/repl_initiator"/>
</dbReference>
<sequence length="48" mass="5678">MVKRILKGSFTIKEVTESLGISYFVLRQWKVEYMKKSEEENFAESGLF</sequence>
<dbReference type="GO" id="GO:0043565">
    <property type="term" value="F:sequence-specific DNA binding"/>
    <property type="evidence" value="ECO:0007669"/>
    <property type="project" value="InterPro"/>
</dbReference>
<dbReference type="GO" id="GO:0004803">
    <property type="term" value="F:transposase activity"/>
    <property type="evidence" value="ECO:0007669"/>
    <property type="project" value="InterPro"/>
</dbReference>
<gene>
    <name evidence="1" type="ORF">LEP1GSC058_2839</name>
</gene>
<keyword evidence="2" id="KW-1185">Reference proteome</keyword>
<evidence type="ECO:0000313" key="1">
    <source>
        <dbReference type="EMBL" id="EPG74122.1"/>
    </source>
</evidence>
<name>S3W1E9_9LEPT</name>
<accession>S3W1E9</accession>
<dbReference type="AlphaFoldDB" id="S3W1E9"/>
<dbReference type="Pfam" id="PF01527">
    <property type="entry name" value="HTH_Tnp_1"/>
    <property type="match status" value="1"/>
</dbReference>
<organism evidence="1 2">
    <name type="scientific">Leptospira fainei serovar Hurstbridge str. BUT 6</name>
    <dbReference type="NCBI Taxonomy" id="1193011"/>
    <lineage>
        <taxon>Bacteria</taxon>
        <taxon>Pseudomonadati</taxon>
        <taxon>Spirochaetota</taxon>
        <taxon>Spirochaetia</taxon>
        <taxon>Leptospirales</taxon>
        <taxon>Leptospiraceae</taxon>
        <taxon>Leptospira</taxon>
    </lineage>
</organism>
<dbReference type="GO" id="GO:0006313">
    <property type="term" value="P:DNA transposition"/>
    <property type="evidence" value="ECO:0007669"/>
    <property type="project" value="InterPro"/>
</dbReference>
<comment type="caution">
    <text evidence="1">The sequence shown here is derived from an EMBL/GenBank/DDBJ whole genome shotgun (WGS) entry which is preliminary data.</text>
</comment>
<dbReference type="EMBL" id="AKWZ02000010">
    <property type="protein sequence ID" value="EPG74122.1"/>
    <property type="molecule type" value="Genomic_DNA"/>
</dbReference>
<proteinExistence type="predicted"/>
<dbReference type="InterPro" id="IPR002514">
    <property type="entry name" value="Transposase_8"/>
</dbReference>
<protein>
    <submittedName>
        <fullName evidence="1">Transposase domain protein</fullName>
    </submittedName>
</protein>
<evidence type="ECO:0000313" key="2">
    <source>
        <dbReference type="Proteomes" id="UP000014540"/>
    </source>
</evidence>